<dbReference type="InterPro" id="IPR004447">
    <property type="entry name" value="Peptidase_S41A"/>
</dbReference>
<evidence type="ECO:0000256" key="1">
    <source>
        <dbReference type="ARBA" id="ARBA00004518"/>
    </source>
</evidence>
<dbReference type="InterPro" id="IPR005151">
    <property type="entry name" value="Tail-specific_protease"/>
</dbReference>
<organism evidence="16 17">
    <name type="scientific">Pseudanabaena frigida</name>
    <dbReference type="NCBI Taxonomy" id="945775"/>
    <lineage>
        <taxon>Bacteria</taxon>
        <taxon>Bacillati</taxon>
        <taxon>Cyanobacteriota</taxon>
        <taxon>Cyanophyceae</taxon>
        <taxon>Pseudanabaenales</taxon>
        <taxon>Pseudanabaenaceae</taxon>
        <taxon>Pseudanabaena</taxon>
    </lineage>
</organism>
<accession>A0A2W4VVB4</accession>
<comment type="function">
    <text evidence="9">Cleavage of the 16 C-terminal residues from the D1 precursor of photosystem II (PSII). This proteolytic processing is necessary to allow the light-driven assembly of the oxygen-evolving cluster (a tetranuclear manganese), which is responsible for photosynthetic water oxidation.</text>
</comment>
<evidence type="ECO:0000256" key="9">
    <source>
        <dbReference type="ARBA" id="ARBA00053093"/>
    </source>
</evidence>
<dbReference type="Gene3D" id="3.30.750.44">
    <property type="match status" value="1"/>
</dbReference>
<dbReference type="AlphaFoldDB" id="A0A2W4VVB4"/>
<dbReference type="NCBIfam" id="NF045590">
    <property type="entry name" value="Cterm_S41_CtpC"/>
    <property type="match status" value="1"/>
</dbReference>
<evidence type="ECO:0000256" key="3">
    <source>
        <dbReference type="ARBA" id="ARBA00022670"/>
    </source>
</evidence>
<evidence type="ECO:0000256" key="7">
    <source>
        <dbReference type="ARBA" id="ARBA00023078"/>
    </source>
</evidence>
<dbReference type="GO" id="GO:0006508">
    <property type="term" value="P:proteolysis"/>
    <property type="evidence" value="ECO:0007669"/>
    <property type="project" value="UniProtKB-KW"/>
</dbReference>
<evidence type="ECO:0000256" key="5">
    <source>
        <dbReference type="ARBA" id="ARBA00022801"/>
    </source>
</evidence>
<dbReference type="Gene3D" id="3.90.226.10">
    <property type="entry name" value="2-enoyl-CoA Hydratase, Chain A, domain 1"/>
    <property type="match status" value="1"/>
</dbReference>
<evidence type="ECO:0000256" key="13">
    <source>
        <dbReference type="RuleBase" id="RU004404"/>
    </source>
</evidence>
<evidence type="ECO:0000256" key="8">
    <source>
        <dbReference type="ARBA" id="ARBA00051784"/>
    </source>
</evidence>
<dbReference type="NCBIfam" id="TIGR00225">
    <property type="entry name" value="prc"/>
    <property type="match status" value="1"/>
</dbReference>
<dbReference type="SMART" id="SM00245">
    <property type="entry name" value="TSPc"/>
    <property type="match status" value="1"/>
</dbReference>
<dbReference type="EC" id="3.4.21.102" evidence="10"/>
<evidence type="ECO:0000256" key="6">
    <source>
        <dbReference type="ARBA" id="ARBA00022825"/>
    </source>
</evidence>
<dbReference type="SUPFAM" id="SSF50156">
    <property type="entry name" value="PDZ domain-like"/>
    <property type="match status" value="1"/>
</dbReference>
<dbReference type="PANTHER" id="PTHR32060">
    <property type="entry name" value="TAIL-SPECIFIC PROTEASE"/>
    <property type="match status" value="1"/>
</dbReference>
<evidence type="ECO:0000256" key="2">
    <source>
        <dbReference type="ARBA" id="ARBA00009179"/>
    </source>
</evidence>
<sequence>MAKGGLVLGTTAALAAAIAVVGFQLANPSIAAFRDSPKEIVDEAWQLINREYVDGSFNKVDWRQVRRQYVENRDYSSKAEAYRSVREMLKLLDDPYTRFMDPEQFKSMQIDTSGELTGVGIQLGMDDATKQLTVVAPIEDSPAARAGVLTKDIITSIASKSTDGMDINQAVALIRGPAGTKVKLGIKRGDRQFDVELERAKIEIHPVKAELRDTSIGKVGYISLRQFNANAASDMRKAIQDHVSKGAVGFVLDLRSNPGGLLYSSAEIARMWLDNATIVSTIDRKGENERLTANRQALTNKPLVVLVDGGSASASEILSGALQDNKRAVIVGTKTFGKGLVQSVHSLSDGSGMAVTIAKYYTPSGRDINHMGIVPDRVVELTKDDLEKLNKNRDLVGTIADPQFAKAIDILSGEVKSVSSSQ</sequence>
<dbReference type="InterPro" id="IPR041489">
    <property type="entry name" value="PDZ_6"/>
</dbReference>
<dbReference type="GO" id="GO:0030288">
    <property type="term" value="C:outer membrane-bounded periplasmic space"/>
    <property type="evidence" value="ECO:0007669"/>
    <property type="project" value="TreeGrafter"/>
</dbReference>
<evidence type="ECO:0000259" key="14">
    <source>
        <dbReference type="SMART" id="SM00228"/>
    </source>
</evidence>
<evidence type="ECO:0000256" key="12">
    <source>
        <dbReference type="ARBA" id="ARBA00080563"/>
    </source>
</evidence>
<dbReference type="CDD" id="cd06782">
    <property type="entry name" value="cpPDZ_CPP-like"/>
    <property type="match status" value="1"/>
</dbReference>
<dbReference type="FunFam" id="2.30.42.10:FF:000063">
    <property type="entry name" value="Peptidase, S41 family"/>
    <property type="match status" value="1"/>
</dbReference>
<dbReference type="Gene3D" id="2.30.42.10">
    <property type="match status" value="1"/>
</dbReference>
<gene>
    <name evidence="16" type="ORF">DCF19_20520</name>
</gene>
<dbReference type="PANTHER" id="PTHR32060:SF30">
    <property type="entry name" value="CARBOXY-TERMINAL PROCESSING PROTEASE CTPA"/>
    <property type="match status" value="1"/>
</dbReference>
<evidence type="ECO:0000256" key="11">
    <source>
        <dbReference type="ARBA" id="ARBA00069724"/>
    </source>
</evidence>
<dbReference type="InterPro" id="IPR036034">
    <property type="entry name" value="PDZ_sf"/>
</dbReference>
<dbReference type="SUPFAM" id="SSF52096">
    <property type="entry name" value="ClpP/crotonase"/>
    <property type="match status" value="1"/>
</dbReference>
<dbReference type="InterPro" id="IPR054626">
    <property type="entry name" value="Cterm_S41_CtpC"/>
</dbReference>
<dbReference type="GO" id="GO:0004252">
    <property type="term" value="F:serine-type endopeptidase activity"/>
    <property type="evidence" value="ECO:0007669"/>
    <property type="project" value="UniProtKB-EC"/>
</dbReference>
<evidence type="ECO:0000256" key="4">
    <source>
        <dbReference type="ARBA" id="ARBA00022729"/>
    </source>
</evidence>
<dbReference type="SMART" id="SM00228">
    <property type="entry name" value="PDZ"/>
    <property type="match status" value="1"/>
</dbReference>
<dbReference type="EMBL" id="QBML01000037">
    <property type="protein sequence ID" value="PZO36764.1"/>
    <property type="molecule type" value="Genomic_DNA"/>
</dbReference>
<dbReference type="InterPro" id="IPR029045">
    <property type="entry name" value="ClpP/crotonase-like_dom_sf"/>
</dbReference>
<reference evidence="16 17" key="1">
    <citation type="submission" date="2018-04" db="EMBL/GenBank/DDBJ databases">
        <authorList>
            <person name="Go L.Y."/>
            <person name="Mitchell J.A."/>
        </authorList>
    </citation>
    <scope>NUCLEOTIDE SEQUENCE [LARGE SCALE GENOMIC DNA]</scope>
    <source>
        <strain evidence="16">ULC066bin1</strain>
    </source>
</reference>
<dbReference type="Proteomes" id="UP000249467">
    <property type="component" value="Unassembled WGS sequence"/>
</dbReference>
<evidence type="ECO:0000256" key="10">
    <source>
        <dbReference type="ARBA" id="ARBA00066637"/>
    </source>
</evidence>
<dbReference type="FunFam" id="3.30.750.44:FF:000002">
    <property type="entry name" value="carboxyl-terminal-processing peptidase 2, chloroplastic"/>
    <property type="match status" value="1"/>
</dbReference>
<comment type="caution">
    <text evidence="16">The sequence shown here is derived from an EMBL/GenBank/DDBJ whole genome shotgun (WGS) entry which is preliminary data.</text>
</comment>
<dbReference type="Pfam" id="PF17820">
    <property type="entry name" value="PDZ_6"/>
    <property type="match status" value="1"/>
</dbReference>
<dbReference type="FunFam" id="3.90.226.10:FF:000023">
    <property type="entry name" value="Carboxyl-terminal processing protease"/>
    <property type="match status" value="1"/>
</dbReference>
<keyword evidence="3 13" id="KW-0645">Protease</keyword>
<evidence type="ECO:0000313" key="16">
    <source>
        <dbReference type="EMBL" id="PZO36764.1"/>
    </source>
</evidence>
<evidence type="ECO:0000313" key="17">
    <source>
        <dbReference type="Proteomes" id="UP000249467"/>
    </source>
</evidence>
<comment type="subcellular location">
    <subcellularLocation>
        <location evidence="1">Cellular thylakoid lumen</location>
    </subcellularLocation>
</comment>
<feature type="domain" description="Tail specific protease" evidence="15">
    <location>
        <begin position="190"/>
        <end position="380"/>
    </location>
</feature>
<comment type="similarity">
    <text evidence="2 13">Belongs to the peptidase S41A family.</text>
</comment>
<keyword evidence="5 13" id="KW-0378">Hydrolase</keyword>
<keyword evidence="4" id="KW-0732">Signal</keyword>
<dbReference type="GO" id="GO:0031979">
    <property type="term" value="C:plasma membrane-derived thylakoid lumen"/>
    <property type="evidence" value="ECO:0007669"/>
    <property type="project" value="UniProtKB-SubCell"/>
</dbReference>
<evidence type="ECO:0000259" key="15">
    <source>
        <dbReference type="SMART" id="SM00245"/>
    </source>
</evidence>
<comment type="catalytic activity">
    <reaction evidence="8">
        <text>The enzyme shows specific recognition of a C-terminal tripeptide, Xaa-Yaa-Zaa, in which Xaa is preferably Ala or Leu, Yaa is preferably Ala or Tyr, and Zaa is preferably Ala, but then cleaves at a variable distance from the C-terminus. A typical cleavage is -Ala-Ala-|-Arg-Ala-Ala-Lys-Glu-Asn-Tyr-Ala-Leu-Ala-Ala.</text>
        <dbReference type="EC" id="3.4.21.102"/>
    </reaction>
</comment>
<reference evidence="16 17" key="2">
    <citation type="submission" date="2018-06" db="EMBL/GenBank/DDBJ databases">
        <title>Metagenomic assembly of (sub)arctic Cyanobacteria and their associated microbiome from non-axenic cultures.</title>
        <authorList>
            <person name="Baurain D."/>
        </authorList>
    </citation>
    <scope>NUCLEOTIDE SEQUENCE [LARGE SCALE GENOMIC DNA]</scope>
    <source>
        <strain evidence="16">ULC066bin1</strain>
    </source>
</reference>
<proteinExistence type="inferred from homology"/>
<dbReference type="InterPro" id="IPR001478">
    <property type="entry name" value="PDZ"/>
</dbReference>
<keyword evidence="7" id="KW-0793">Thylakoid</keyword>
<dbReference type="CDD" id="cd07560">
    <property type="entry name" value="Peptidase_S41_CPP"/>
    <property type="match status" value="1"/>
</dbReference>
<dbReference type="Pfam" id="PF03572">
    <property type="entry name" value="Peptidase_S41"/>
    <property type="match status" value="1"/>
</dbReference>
<dbReference type="GO" id="GO:0007165">
    <property type="term" value="P:signal transduction"/>
    <property type="evidence" value="ECO:0007669"/>
    <property type="project" value="TreeGrafter"/>
</dbReference>
<keyword evidence="6 13" id="KW-0720">Serine protease</keyword>
<feature type="domain" description="PDZ" evidence="14">
    <location>
        <begin position="117"/>
        <end position="190"/>
    </location>
</feature>
<name>A0A2W4VVB4_9CYAN</name>
<protein>
    <recommendedName>
        <fullName evidence="11">Carboxyl-terminal-processing protease</fullName>
        <ecNumber evidence="10">3.4.21.102</ecNumber>
    </recommendedName>
    <alternativeName>
        <fullName evidence="12">CtpA</fullName>
    </alternativeName>
</protein>